<dbReference type="InterPro" id="IPR041677">
    <property type="entry name" value="DNA2/NAM7_AAA_11"/>
</dbReference>
<dbReference type="InterPro" id="IPR014808">
    <property type="entry name" value="DNA_replication_fac_Dna2_N"/>
</dbReference>
<keyword evidence="9 12" id="KW-0411">Iron-sulfur</keyword>
<dbReference type="EMBL" id="JARBHB010000003">
    <property type="protein sequence ID" value="KAJ8889297.1"/>
    <property type="molecule type" value="Genomic_DNA"/>
</dbReference>
<feature type="domain" description="DNA2/NAM7 helicase-like C-terminal" evidence="15">
    <location>
        <begin position="434"/>
        <end position="659"/>
    </location>
</feature>
<protein>
    <recommendedName>
        <fullName evidence="12">DNA replication ATP-dependent helicase/nuclease</fullName>
        <ecNumber evidence="12">3.1.-.-</ecNumber>
        <ecNumber evidence="12">3.6.4.12</ecNumber>
    </recommendedName>
</protein>
<gene>
    <name evidence="16" type="ORF">PR048_008795</name>
</gene>
<keyword evidence="8 12" id="KW-0408">Iron</keyword>
<evidence type="ECO:0000259" key="14">
    <source>
        <dbReference type="Pfam" id="PF13086"/>
    </source>
</evidence>
<keyword evidence="12" id="KW-0004">4Fe-4S</keyword>
<name>A0ABQ9HYH4_9NEOP</name>
<evidence type="ECO:0000256" key="11">
    <source>
        <dbReference type="ARBA" id="ARBA00023204"/>
    </source>
</evidence>
<comment type="similarity">
    <text evidence="12">Belongs to the DNA2/NAM7 helicase family.</text>
</comment>
<evidence type="ECO:0000256" key="5">
    <source>
        <dbReference type="ARBA" id="ARBA00022801"/>
    </source>
</evidence>
<dbReference type="InterPro" id="IPR045055">
    <property type="entry name" value="DNA2/NAM7-like"/>
</dbReference>
<evidence type="ECO:0000256" key="2">
    <source>
        <dbReference type="ARBA" id="ARBA00022723"/>
    </source>
</evidence>
<dbReference type="Gene3D" id="3.40.50.300">
    <property type="entry name" value="P-loop containing nucleotide triphosphate hydrolases"/>
    <property type="match status" value="2"/>
</dbReference>
<dbReference type="Pfam" id="PF13086">
    <property type="entry name" value="AAA_11"/>
    <property type="match status" value="2"/>
</dbReference>
<keyword evidence="12" id="KW-0235">DNA replication</keyword>
<evidence type="ECO:0000259" key="15">
    <source>
        <dbReference type="Pfam" id="PF13087"/>
    </source>
</evidence>
<comment type="subcellular location">
    <subcellularLocation>
        <location evidence="12">Nucleus</location>
    </subcellularLocation>
    <subcellularLocation>
        <location evidence="12">Chromosome</location>
    </subcellularLocation>
</comment>
<keyword evidence="1 12" id="KW-0540">Nuclease</keyword>
<dbReference type="InterPro" id="IPR041679">
    <property type="entry name" value="DNA2/NAM7-like_C"/>
</dbReference>
<dbReference type="Pfam" id="PF13087">
    <property type="entry name" value="AAA_12"/>
    <property type="match status" value="1"/>
</dbReference>
<keyword evidence="12" id="KW-0539">Nucleus</keyword>
<organism evidence="16 17">
    <name type="scientific">Dryococelus australis</name>
    <dbReference type="NCBI Taxonomy" id="614101"/>
    <lineage>
        <taxon>Eukaryota</taxon>
        <taxon>Metazoa</taxon>
        <taxon>Ecdysozoa</taxon>
        <taxon>Arthropoda</taxon>
        <taxon>Hexapoda</taxon>
        <taxon>Insecta</taxon>
        <taxon>Pterygota</taxon>
        <taxon>Neoptera</taxon>
        <taxon>Polyneoptera</taxon>
        <taxon>Phasmatodea</taxon>
        <taxon>Verophasmatodea</taxon>
        <taxon>Anareolatae</taxon>
        <taxon>Phasmatidae</taxon>
        <taxon>Eurycanthinae</taxon>
        <taxon>Dryococelus</taxon>
    </lineage>
</organism>
<feature type="domain" description="DNA2/NAM7 helicase helicase" evidence="14">
    <location>
        <begin position="256"/>
        <end position="351"/>
    </location>
</feature>
<evidence type="ECO:0000256" key="8">
    <source>
        <dbReference type="ARBA" id="ARBA00023004"/>
    </source>
</evidence>
<keyword evidence="4 12" id="KW-0227">DNA damage</keyword>
<evidence type="ECO:0000256" key="12">
    <source>
        <dbReference type="RuleBase" id="RU367041"/>
    </source>
</evidence>
<keyword evidence="17" id="KW-1185">Reference proteome</keyword>
<keyword evidence="12" id="KW-0511">Multifunctional enzyme</keyword>
<evidence type="ECO:0000313" key="16">
    <source>
        <dbReference type="EMBL" id="KAJ8889297.1"/>
    </source>
</evidence>
<proteinExistence type="inferred from homology"/>
<keyword evidence="2 12" id="KW-0479">Metal-binding</keyword>
<keyword evidence="5 12" id="KW-0378">Hydrolase</keyword>
<keyword evidence="12" id="KW-0158">Chromosome</keyword>
<evidence type="ECO:0000256" key="1">
    <source>
        <dbReference type="ARBA" id="ARBA00022722"/>
    </source>
</evidence>
<keyword evidence="10 12" id="KW-0238">DNA-binding</keyword>
<dbReference type="EC" id="3.6.4.12" evidence="12"/>
<feature type="domain" description="DNA replication factor Dna2 N-terminal" evidence="13">
    <location>
        <begin position="108"/>
        <end position="209"/>
    </location>
</feature>
<evidence type="ECO:0000256" key="7">
    <source>
        <dbReference type="ARBA" id="ARBA00022840"/>
    </source>
</evidence>
<evidence type="ECO:0000313" key="17">
    <source>
        <dbReference type="Proteomes" id="UP001159363"/>
    </source>
</evidence>
<sequence length="705" mass="78698">MGPDMSDYRTEPPREVIEPHEAQLLFEETQFLFEDSQPFVEEKNEIFSLETLQRCIITGVLEVKNGKILQLQAPGTDKCTSCLVSGIWEQLEYRVNDIVNIQARLSKESDITKLALEILSSPQSKMCLYSSGLTNSAAEEKVLQFVPKVEKFMRKFVHVDFSIAQWNHKTLAASKGCWEGTISAVKDIEETVMEPKLGLHGKIDVTVEVTKCEGNEDVKNLAAKKLRNIIIGQLETRPIRGGLQIFHTVMPLIAGLNDDQLKAIYNVLFSSDYTVVHGKPGTGKTMFIVVLVQVLVVLNRSVLITSHTHAAVDKILLELQKRNINFLRVGKKSRISENIDSDSISATIEESALTPDDMNRLFKEELVVGSTCLGTRQFLFKDKVFDYCVLDEASQISQLEAIRPLMLCKKFVLVGDTKQLPPLVVSNRAKSLGMSESILERLSKQSGDAVSELNCQYRMNHTIMSLANRFVYDGKLVCGALNECHTFQAPNWSVLEQNAGSSPWLLKVLSTNLEDAVVVVDTGDVSHVDVKVGCIPELRGRLLKTVNLAEAALVYFVVSSLRVVGVKAEEVGVIAPYQHQVGLLKRVFAAKSEYHRSVSVNTIDQYQGQEKSVVVISCTRSSSLNKTVDSNQSSILDDVKRLTVAITRSKHKLIIIGNVQLLTDNFAEMNKLFSVIEENNKLSISNFDWSYMIRKTVKYLENCGC</sequence>
<keyword evidence="6 12" id="KW-0347">Helicase</keyword>
<evidence type="ECO:0000256" key="4">
    <source>
        <dbReference type="ARBA" id="ARBA00022763"/>
    </source>
</evidence>
<dbReference type="EC" id="3.1.-.-" evidence="12"/>
<keyword evidence="3 12" id="KW-0547">Nucleotide-binding</keyword>
<evidence type="ECO:0000256" key="9">
    <source>
        <dbReference type="ARBA" id="ARBA00023014"/>
    </source>
</evidence>
<dbReference type="InterPro" id="IPR027417">
    <property type="entry name" value="P-loop_NTPase"/>
</dbReference>
<evidence type="ECO:0000259" key="13">
    <source>
        <dbReference type="Pfam" id="PF08696"/>
    </source>
</evidence>
<comment type="catalytic activity">
    <reaction evidence="12">
        <text>ATP + H2O = ADP + phosphate + H(+)</text>
        <dbReference type="Rhea" id="RHEA:13065"/>
        <dbReference type="ChEBI" id="CHEBI:15377"/>
        <dbReference type="ChEBI" id="CHEBI:15378"/>
        <dbReference type="ChEBI" id="CHEBI:30616"/>
        <dbReference type="ChEBI" id="CHEBI:43474"/>
        <dbReference type="ChEBI" id="CHEBI:456216"/>
        <dbReference type="EC" id="3.6.4.12"/>
    </reaction>
</comment>
<comment type="function">
    <text evidence="12">Key enzyme involved in DNA replication and DNA repair. Involved in Okazaki fragments processing by cleaving long flaps that escape FEN1: flaps that are longer than 27 nucleotides are coated by replication protein A complex (RPA), leading to recruit DNA2 which cleaves the flap until it is too short to bind RPA and becomes a substrate for FEN1. Also involved in 5'-end resection of DNA during double-strand break (DSB) repair by mediating the cleavage of 5'-ssDNA.</text>
</comment>
<keyword evidence="7 12" id="KW-0067">ATP-binding</keyword>
<comment type="caution">
    <text evidence="16">The sequence shown here is derived from an EMBL/GenBank/DDBJ whole genome shotgun (WGS) entry which is preliminary data.</text>
</comment>
<dbReference type="SUPFAM" id="SSF52540">
    <property type="entry name" value="P-loop containing nucleoside triphosphate hydrolases"/>
    <property type="match status" value="1"/>
</dbReference>
<dbReference type="Pfam" id="PF08696">
    <property type="entry name" value="Dna2"/>
    <property type="match status" value="1"/>
</dbReference>
<evidence type="ECO:0000256" key="3">
    <source>
        <dbReference type="ARBA" id="ARBA00022741"/>
    </source>
</evidence>
<dbReference type="PANTHER" id="PTHR10887:SF433">
    <property type="entry name" value="DNA REPLICATION ATP-DEPENDENT HELICASE_NUCLEASE DNA2"/>
    <property type="match status" value="1"/>
</dbReference>
<feature type="domain" description="DNA2/NAM7 helicase helicase" evidence="14">
    <location>
        <begin position="359"/>
        <end position="426"/>
    </location>
</feature>
<evidence type="ECO:0000256" key="6">
    <source>
        <dbReference type="ARBA" id="ARBA00022806"/>
    </source>
</evidence>
<reference evidence="16 17" key="1">
    <citation type="submission" date="2023-02" db="EMBL/GenBank/DDBJ databases">
        <title>LHISI_Scaffold_Assembly.</title>
        <authorList>
            <person name="Stuart O.P."/>
            <person name="Cleave R."/>
            <person name="Magrath M.J.L."/>
            <person name="Mikheyev A.S."/>
        </authorList>
    </citation>
    <scope>NUCLEOTIDE SEQUENCE [LARGE SCALE GENOMIC DNA]</scope>
    <source>
        <strain evidence="16">Daus_M_001</strain>
        <tissue evidence="16">Leg muscle</tissue>
    </source>
</reference>
<dbReference type="Proteomes" id="UP001159363">
    <property type="component" value="Chromosome 3"/>
</dbReference>
<keyword evidence="11 12" id="KW-0234">DNA repair</keyword>
<dbReference type="PANTHER" id="PTHR10887">
    <property type="entry name" value="DNA2/NAM7 HELICASE FAMILY"/>
    <property type="match status" value="1"/>
</dbReference>
<accession>A0ABQ9HYH4</accession>
<evidence type="ECO:0000256" key="10">
    <source>
        <dbReference type="ARBA" id="ARBA00023125"/>
    </source>
</evidence>
<dbReference type="CDD" id="cd18808">
    <property type="entry name" value="SF1_C_Upf1"/>
    <property type="match status" value="1"/>
</dbReference>
<dbReference type="InterPro" id="IPR047187">
    <property type="entry name" value="SF1_C_Upf1"/>
</dbReference>